<gene>
    <name evidence="1" type="ORF">FOZ62_019341</name>
</gene>
<organism evidence="1 2">
    <name type="scientific">Perkinsus olseni</name>
    <name type="common">Perkinsus atlanticus</name>
    <dbReference type="NCBI Taxonomy" id="32597"/>
    <lineage>
        <taxon>Eukaryota</taxon>
        <taxon>Sar</taxon>
        <taxon>Alveolata</taxon>
        <taxon>Perkinsozoa</taxon>
        <taxon>Perkinsea</taxon>
        <taxon>Perkinsida</taxon>
        <taxon>Perkinsidae</taxon>
        <taxon>Perkinsus</taxon>
    </lineage>
</organism>
<reference evidence="1 2" key="1">
    <citation type="submission" date="2020-04" db="EMBL/GenBank/DDBJ databases">
        <title>Perkinsus olseni comparative genomics.</title>
        <authorList>
            <person name="Bogema D.R."/>
        </authorList>
    </citation>
    <scope>NUCLEOTIDE SEQUENCE [LARGE SCALE GENOMIC DNA]</scope>
    <source>
        <strain evidence="1">ATCC PRA-205</strain>
    </source>
</reference>
<accession>A0A7J6TYU6</accession>
<dbReference type="AlphaFoldDB" id="A0A7J6TYU6"/>
<feature type="non-terminal residue" evidence="1">
    <location>
        <position position="1"/>
    </location>
</feature>
<protein>
    <submittedName>
        <fullName evidence="1">Uncharacterized protein</fullName>
    </submittedName>
</protein>
<proteinExistence type="predicted"/>
<sequence length="114" mass="12437">MLSEGIKAVTGYVAVLGITGIRHETVAVANARGNNRIQRPNDTIARGSASLVGALRSDDQYVLPSNGILSIAEDENEDETVRESAERSDSAWISQLQSTVRELLAEYHVWRGEI</sequence>
<dbReference type="Proteomes" id="UP000574390">
    <property type="component" value="Unassembled WGS sequence"/>
</dbReference>
<evidence type="ECO:0000313" key="2">
    <source>
        <dbReference type="Proteomes" id="UP000574390"/>
    </source>
</evidence>
<evidence type="ECO:0000313" key="1">
    <source>
        <dbReference type="EMBL" id="KAF4749812.1"/>
    </source>
</evidence>
<dbReference type="EMBL" id="JABANM010004071">
    <property type="protein sequence ID" value="KAF4749812.1"/>
    <property type="molecule type" value="Genomic_DNA"/>
</dbReference>
<name>A0A7J6TYU6_PEROL</name>
<comment type="caution">
    <text evidence="1">The sequence shown here is derived from an EMBL/GenBank/DDBJ whole genome shotgun (WGS) entry which is preliminary data.</text>
</comment>